<dbReference type="RefSeq" id="XP_016608384.1">
    <property type="nucleotide sequence ID" value="XM_016752902.1"/>
</dbReference>
<gene>
    <name evidence="10" type="ORF">SPPG_04668</name>
</gene>
<keyword evidence="3" id="KW-0805">Transcription regulation</keyword>
<dbReference type="VEuPathDB" id="FungiDB:SPPG_04668"/>
<dbReference type="PANTHER" id="PTHR47416:SF8">
    <property type="entry name" value="BASIC-LEUCINE ZIPPER TRANSCRIPTION FACTOR E-RELATED"/>
    <property type="match status" value="1"/>
</dbReference>
<dbReference type="InterPro" id="IPR046347">
    <property type="entry name" value="bZIP_sf"/>
</dbReference>
<evidence type="ECO:0000256" key="4">
    <source>
        <dbReference type="ARBA" id="ARBA00023125"/>
    </source>
</evidence>
<dbReference type="GO" id="GO:0003677">
    <property type="term" value="F:DNA binding"/>
    <property type="evidence" value="ECO:0007669"/>
    <property type="project" value="UniProtKB-KW"/>
</dbReference>
<dbReference type="Pfam" id="PF00170">
    <property type="entry name" value="bZIP_1"/>
    <property type="match status" value="1"/>
</dbReference>
<dbReference type="PANTHER" id="PTHR47416">
    <property type="entry name" value="BASIC-LEUCINE ZIPPER TRANSCRIPTION FACTOR F-RELATED"/>
    <property type="match status" value="1"/>
</dbReference>
<comment type="subcellular location">
    <subcellularLocation>
        <location evidence="1">Nucleus</location>
    </subcellularLocation>
</comment>
<reference evidence="10 11" key="1">
    <citation type="submission" date="2009-08" db="EMBL/GenBank/DDBJ databases">
        <title>The Genome Sequence of Spizellomyces punctatus strain DAOM BR117.</title>
        <authorList>
            <consortium name="The Broad Institute Genome Sequencing Platform"/>
            <person name="Russ C."/>
            <person name="Cuomo C."/>
            <person name="Shea T."/>
            <person name="Young S.K."/>
            <person name="Zeng Q."/>
            <person name="Koehrsen M."/>
            <person name="Haas B."/>
            <person name="Borodovsky M."/>
            <person name="Guigo R."/>
            <person name="Alvarado L."/>
            <person name="Berlin A."/>
            <person name="Bochicchio J."/>
            <person name="Borenstein D."/>
            <person name="Chapman S."/>
            <person name="Chen Z."/>
            <person name="Engels R."/>
            <person name="Freedman E."/>
            <person name="Gellesch M."/>
            <person name="Goldberg J."/>
            <person name="Griggs A."/>
            <person name="Gujja S."/>
            <person name="Heiman D."/>
            <person name="Hepburn T."/>
            <person name="Howarth C."/>
            <person name="Jen D."/>
            <person name="Larson L."/>
            <person name="Lewis B."/>
            <person name="Mehta T."/>
            <person name="Park D."/>
            <person name="Pearson M."/>
            <person name="Roberts A."/>
            <person name="Saif S."/>
            <person name="Shenoy N."/>
            <person name="Sisk P."/>
            <person name="Stolte C."/>
            <person name="Sykes S."/>
            <person name="Thomson T."/>
            <person name="Walk T."/>
            <person name="White J."/>
            <person name="Yandava C."/>
            <person name="Burger G."/>
            <person name="Gray M.W."/>
            <person name="Holland P.W.H."/>
            <person name="King N."/>
            <person name="Lang F.B.F."/>
            <person name="Roger A.J."/>
            <person name="Ruiz-Trillo I."/>
            <person name="Lander E."/>
            <person name="Nusbaum C."/>
        </authorList>
    </citation>
    <scope>NUCLEOTIDE SEQUENCE [LARGE SCALE GENOMIC DNA]</scope>
    <source>
        <strain evidence="10 11">DAOM BR117</strain>
    </source>
</reference>
<feature type="compositionally biased region" description="Low complexity" evidence="8">
    <location>
        <begin position="188"/>
        <end position="206"/>
    </location>
</feature>
<dbReference type="GO" id="GO:0003700">
    <property type="term" value="F:DNA-binding transcription factor activity"/>
    <property type="evidence" value="ECO:0007669"/>
    <property type="project" value="InterPro"/>
</dbReference>
<evidence type="ECO:0000256" key="8">
    <source>
        <dbReference type="SAM" id="MobiDB-lite"/>
    </source>
</evidence>
<dbReference type="InterPro" id="IPR004827">
    <property type="entry name" value="bZIP"/>
</dbReference>
<dbReference type="SMART" id="SM00338">
    <property type="entry name" value="BRLZ"/>
    <property type="match status" value="1"/>
</dbReference>
<dbReference type="AlphaFoldDB" id="A0A0L0HHK6"/>
<dbReference type="Proteomes" id="UP000053201">
    <property type="component" value="Unassembled WGS sequence"/>
</dbReference>
<comment type="similarity">
    <text evidence="2">Belongs to the bZIP family.</text>
</comment>
<evidence type="ECO:0000259" key="9">
    <source>
        <dbReference type="PROSITE" id="PS50217"/>
    </source>
</evidence>
<evidence type="ECO:0000256" key="2">
    <source>
        <dbReference type="ARBA" id="ARBA00007163"/>
    </source>
</evidence>
<dbReference type="Gene3D" id="1.20.5.170">
    <property type="match status" value="1"/>
</dbReference>
<evidence type="ECO:0000313" key="10">
    <source>
        <dbReference type="EMBL" id="KND00345.1"/>
    </source>
</evidence>
<keyword evidence="11" id="KW-1185">Reference proteome</keyword>
<protein>
    <recommendedName>
        <fullName evidence="9">BZIP domain-containing protein</fullName>
    </recommendedName>
</protein>
<sequence length="515" mass="57228">MYVGSQAEKRNLDTSPSFCCCLSPSPSSITTKSTFWQRTHNEKEEQRTLLNHCVGQMAQEQHSAFDVDFDEFLNLGAQLDAQQAQQLPGQDLLLPPLDLTLDSPNLYVDAQPEQPERTEAETTLQQLMDFESAEHGWAVDPSVFAVKHPLEELWAGEQQGPLSEAQNDSVVPALTLDPSLAVDVKPEASLSPNDASSSSFASEPYQPSTPPMEKDAEDTKKRARRANGKKRRRTTADDDASESQDEKAKNEKYSIAHVGTTLEELRSFIDELERDESITPKEKRQIRNKISARNFRVRRKEYVTTLEEEVKQLKDEKAQLAERVAQVEQENAGLKEELEQLRTLLAEKLVVTPTAQTEKPTTPVPTPAIPAQPIDAFVSAAPAATHVPLCRKPTDTTPVSVLSPQLRISACNPSGSTYPSSWNPRLQVHSVVLPPTYPTFSKPFEPLTAKDLLSVSTLLTPPQTRRHRRRRPRASEKLLRAAWESIKLGEVEDEAVKGVLAIAILAMNGVVRVVV</sequence>
<dbReference type="STRING" id="645134.A0A0L0HHK6"/>
<feature type="compositionally biased region" description="Basic residues" evidence="8">
    <location>
        <begin position="221"/>
        <end position="233"/>
    </location>
</feature>
<proteinExistence type="inferred from homology"/>
<dbReference type="InParanoid" id="A0A0L0HHK6"/>
<evidence type="ECO:0000313" key="11">
    <source>
        <dbReference type="Proteomes" id="UP000053201"/>
    </source>
</evidence>
<evidence type="ECO:0000256" key="1">
    <source>
        <dbReference type="ARBA" id="ARBA00004123"/>
    </source>
</evidence>
<keyword evidence="5" id="KW-0804">Transcription</keyword>
<accession>A0A0L0HHK6</accession>
<name>A0A0L0HHK6_SPIPD</name>
<dbReference type="CDD" id="cd14810">
    <property type="entry name" value="bZIP_u1"/>
    <property type="match status" value="1"/>
</dbReference>
<feature type="region of interest" description="Disordered" evidence="8">
    <location>
        <begin position="187"/>
        <end position="252"/>
    </location>
</feature>
<dbReference type="SUPFAM" id="SSF57959">
    <property type="entry name" value="Leucine zipper domain"/>
    <property type="match status" value="1"/>
</dbReference>
<evidence type="ECO:0000256" key="3">
    <source>
        <dbReference type="ARBA" id="ARBA00023015"/>
    </source>
</evidence>
<dbReference type="PROSITE" id="PS00036">
    <property type="entry name" value="BZIP_BASIC"/>
    <property type="match status" value="1"/>
</dbReference>
<dbReference type="OrthoDB" id="5571888at2759"/>
<dbReference type="GeneID" id="27688104"/>
<dbReference type="GO" id="GO:0005634">
    <property type="term" value="C:nucleus"/>
    <property type="evidence" value="ECO:0007669"/>
    <property type="project" value="UniProtKB-SubCell"/>
</dbReference>
<keyword evidence="4" id="KW-0238">DNA-binding</keyword>
<evidence type="ECO:0000256" key="5">
    <source>
        <dbReference type="ARBA" id="ARBA00023163"/>
    </source>
</evidence>
<dbReference type="eggNOG" id="ENOG502S89P">
    <property type="taxonomic scope" value="Eukaryota"/>
</dbReference>
<evidence type="ECO:0000256" key="6">
    <source>
        <dbReference type="ARBA" id="ARBA00023242"/>
    </source>
</evidence>
<feature type="coiled-coil region" evidence="7">
    <location>
        <begin position="303"/>
        <end position="347"/>
    </location>
</feature>
<dbReference type="PROSITE" id="PS50217">
    <property type="entry name" value="BZIP"/>
    <property type="match status" value="1"/>
</dbReference>
<dbReference type="EMBL" id="KQ257456">
    <property type="protein sequence ID" value="KND00345.1"/>
    <property type="molecule type" value="Genomic_DNA"/>
</dbReference>
<evidence type="ECO:0000256" key="7">
    <source>
        <dbReference type="SAM" id="Coils"/>
    </source>
</evidence>
<keyword evidence="6" id="KW-0539">Nucleus</keyword>
<organism evidence="10 11">
    <name type="scientific">Spizellomyces punctatus (strain DAOM BR117)</name>
    <dbReference type="NCBI Taxonomy" id="645134"/>
    <lineage>
        <taxon>Eukaryota</taxon>
        <taxon>Fungi</taxon>
        <taxon>Fungi incertae sedis</taxon>
        <taxon>Chytridiomycota</taxon>
        <taxon>Chytridiomycota incertae sedis</taxon>
        <taxon>Chytridiomycetes</taxon>
        <taxon>Spizellomycetales</taxon>
        <taxon>Spizellomycetaceae</taxon>
        <taxon>Spizellomyces</taxon>
    </lineage>
</organism>
<feature type="domain" description="BZIP" evidence="9">
    <location>
        <begin position="281"/>
        <end position="341"/>
    </location>
</feature>
<keyword evidence="7" id="KW-0175">Coiled coil</keyword>